<dbReference type="SUPFAM" id="SSF47565">
    <property type="entry name" value="Insect pheromone/odorant-binding proteins"/>
    <property type="match status" value="1"/>
</dbReference>
<evidence type="ECO:0000256" key="3">
    <source>
        <dbReference type="SAM" id="MobiDB-lite"/>
    </source>
</evidence>
<dbReference type="InterPro" id="IPR006170">
    <property type="entry name" value="PBP/GOBP"/>
</dbReference>
<gene>
    <name evidence="6" type="ORF">HERILL_LOCUS15054</name>
</gene>
<dbReference type="PANTHER" id="PTHR11552:SF217">
    <property type="entry name" value="GLUCOSE DEHYDROGENASE [FAD, QUINONE]"/>
    <property type="match status" value="1"/>
</dbReference>
<dbReference type="InParanoid" id="A0A7R8Z474"/>
<dbReference type="InterPro" id="IPR012132">
    <property type="entry name" value="GMC_OxRdtase"/>
</dbReference>
<dbReference type="AlphaFoldDB" id="A0A7R8Z474"/>
<evidence type="ECO:0000313" key="6">
    <source>
        <dbReference type="EMBL" id="CAD7092717.1"/>
    </source>
</evidence>
<dbReference type="Pfam" id="PF01395">
    <property type="entry name" value="PBP_GOBP"/>
    <property type="match status" value="1"/>
</dbReference>
<dbReference type="OrthoDB" id="269227at2759"/>
<dbReference type="Pfam" id="PF05199">
    <property type="entry name" value="GMC_oxred_C"/>
    <property type="match status" value="1"/>
</dbReference>
<dbReference type="Gene3D" id="1.10.238.20">
    <property type="entry name" value="Pheromone/general odorant binding protein domain"/>
    <property type="match status" value="1"/>
</dbReference>
<evidence type="ECO:0000256" key="1">
    <source>
        <dbReference type="ARBA" id="ARBA00010790"/>
    </source>
</evidence>
<feature type="region of interest" description="Disordered" evidence="3">
    <location>
        <begin position="554"/>
        <end position="575"/>
    </location>
</feature>
<dbReference type="SMART" id="SM00708">
    <property type="entry name" value="PhBP"/>
    <property type="match status" value="1"/>
</dbReference>
<dbReference type="SUPFAM" id="SSF51905">
    <property type="entry name" value="FAD/NAD(P)-binding domain"/>
    <property type="match status" value="1"/>
</dbReference>
<feature type="domain" description="Glucose-methanol-choline oxidoreductase N-terminal" evidence="4">
    <location>
        <begin position="112"/>
        <end position="135"/>
    </location>
</feature>
<sequence>MGLLEVFIRSQCDLEDPCGRASSRFRSEPDYEYDFIVVGGGSAGSVVAARLSEVPHWKVLLIEAGGDEPVGAQIPSMFLNFLGSDIDWKYHTEPERNACLNSDGQKCYWPRGKVLGGTSVMNGMMYIRGDPQDYDDWEALGNPGWKFNDILPFFKQSEDNLNINEVDNNYHATGGPMPVSKFPYNPPMSYSILRGGEELGFTVQDLNGGNTTGFMIAQMTSRNGIRMSSARAFLRPARNRPNLHILLNTTVSKVLVNPVSKTAHGVEVIDQYGSSRKILVKKEVIVCGGAVNSPQILMLSGIGPVEELQRAGVRPIVNLPGVGKNLHNHVAFFMNFFIDDADTRPLNWATAMEYLLFRDGLMSGTGLSDVTAKFATRYAENPNVPDTQLYFGGYLADCAKTGQVGELTSNGTRSVQVFPALLHPKSRGYITLASADPLEHPKIYANYLTEEHDVKALVEGIRFVIRLSETPALRAYGMRLDTTPVQGCERIPYNSQEYWECAVVRNTGPENHQAGSCKMGPIRDPLAVVDHELKVHGVRGLRVVDASVMPKVTSVSAPLSQTENDKSGSENHKRNAEDLASAANDEVNVGMNLQEIMSICNESFRINFEYMEEFNNSGSLPDETDTTPMCFMRCVLEKAQVLNNGIIDKFKVTTLLWPATGDSVEVCQAEGDEEQHPCKKAYTIAKCMMIRALVDAKSKQTD</sequence>
<evidence type="ECO:0000259" key="4">
    <source>
        <dbReference type="PROSITE" id="PS00623"/>
    </source>
</evidence>
<name>A0A7R8Z474_HERIL</name>
<dbReference type="InterPro" id="IPR036728">
    <property type="entry name" value="PBP_GOBP_sf"/>
</dbReference>
<dbReference type="InterPro" id="IPR000172">
    <property type="entry name" value="GMC_OxRdtase_N"/>
</dbReference>
<proteinExistence type="inferred from homology"/>
<dbReference type="SUPFAM" id="SSF54373">
    <property type="entry name" value="FAD-linked reductases, C-terminal domain"/>
    <property type="match status" value="1"/>
</dbReference>
<accession>A0A7R8Z474</accession>
<evidence type="ECO:0000259" key="5">
    <source>
        <dbReference type="PROSITE" id="PS00624"/>
    </source>
</evidence>
<comment type="similarity">
    <text evidence="1 2">Belongs to the GMC oxidoreductase family.</text>
</comment>
<dbReference type="GO" id="GO:0016614">
    <property type="term" value="F:oxidoreductase activity, acting on CH-OH group of donors"/>
    <property type="evidence" value="ECO:0007669"/>
    <property type="project" value="InterPro"/>
</dbReference>
<dbReference type="FunCoup" id="A0A7R8Z474">
    <property type="interactions" value="48"/>
</dbReference>
<dbReference type="InterPro" id="IPR007867">
    <property type="entry name" value="GMC_OxRtase_C"/>
</dbReference>
<dbReference type="Gene3D" id="3.30.560.10">
    <property type="entry name" value="Glucose Oxidase, domain 3"/>
    <property type="match status" value="1"/>
</dbReference>
<dbReference type="Pfam" id="PF00732">
    <property type="entry name" value="GMC_oxred_N"/>
    <property type="match status" value="1"/>
</dbReference>
<evidence type="ECO:0000313" key="7">
    <source>
        <dbReference type="Proteomes" id="UP000594454"/>
    </source>
</evidence>
<dbReference type="PANTHER" id="PTHR11552">
    <property type="entry name" value="GLUCOSE-METHANOL-CHOLINE GMC OXIDOREDUCTASE"/>
    <property type="match status" value="1"/>
</dbReference>
<dbReference type="PROSITE" id="PS00623">
    <property type="entry name" value="GMC_OXRED_1"/>
    <property type="match status" value="1"/>
</dbReference>
<dbReference type="Proteomes" id="UP000594454">
    <property type="component" value="Chromosome 6"/>
</dbReference>
<dbReference type="PROSITE" id="PS00624">
    <property type="entry name" value="GMC_OXRED_2"/>
    <property type="match status" value="1"/>
</dbReference>
<dbReference type="CDD" id="cd23992">
    <property type="entry name" value="PBP_GOBP"/>
    <property type="match status" value="1"/>
</dbReference>
<dbReference type="EMBL" id="LR899014">
    <property type="protein sequence ID" value="CAD7092717.1"/>
    <property type="molecule type" value="Genomic_DNA"/>
</dbReference>
<dbReference type="InterPro" id="IPR036188">
    <property type="entry name" value="FAD/NAD-bd_sf"/>
</dbReference>
<dbReference type="Gene3D" id="3.50.50.60">
    <property type="entry name" value="FAD/NAD(P)-binding domain"/>
    <property type="match status" value="1"/>
</dbReference>
<reference evidence="6 7" key="1">
    <citation type="submission" date="2020-11" db="EMBL/GenBank/DDBJ databases">
        <authorList>
            <person name="Wallbank WR R."/>
            <person name="Pardo Diaz C."/>
            <person name="Kozak K."/>
            <person name="Martin S."/>
            <person name="Jiggins C."/>
            <person name="Moest M."/>
            <person name="Warren A I."/>
            <person name="Generalovic N T."/>
            <person name="Byers J.R.P. K."/>
            <person name="Montejo-Kovacevich G."/>
            <person name="Yen C E."/>
        </authorList>
    </citation>
    <scope>NUCLEOTIDE SEQUENCE [LARGE SCALE GENOMIC DNA]</scope>
</reference>
<evidence type="ECO:0000256" key="2">
    <source>
        <dbReference type="RuleBase" id="RU003968"/>
    </source>
</evidence>
<feature type="compositionally biased region" description="Basic and acidic residues" evidence="3">
    <location>
        <begin position="563"/>
        <end position="575"/>
    </location>
</feature>
<feature type="domain" description="Glucose-methanol-choline oxidoreductase N-terminal" evidence="5">
    <location>
        <begin position="289"/>
        <end position="303"/>
    </location>
</feature>
<keyword evidence="7" id="KW-1185">Reference proteome</keyword>
<organism evidence="6 7">
    <name type="scientific">Hermetia illucens</name>
    <name type="common">Black soldier fly</name>
    <dbReference type="NCBI Taxonomy" id="343691"/>
    <lineage>
        <taxon>Eukaryota</taxon>
        <taxon>Metazoa</taxon>
        <taxon>Ecdysozoa</taxon>
        <taxon>Arthropoda</taxon>
        <taxon>Hexapoda</taxon>
        <taxon>Insecta</taxon>
        <taxon>Pterygota</taxon>
        <taxon>Neoptera</taxon>
        <taxon>Endopterygota</taxon>
        <taxon>Diptera</taxon>
        <taxon>Brachycera</taxon>
        <taxon>Stratiomyomorpha</taxon>
        <taxon>Stratiomyidae</taxon>
        <taxon>Hermetiinae</taxon>
        <taxon>Hermetia</taxon>
    </lineage>
</organism>
<protein>
    <recommendedName>
        <fullName evidence="4 5">Glucose-methanol-choline oxidoreductase N-terminal domain-containing protein</fullName>
    </recommendedName>
</protein>
<keyword evidence="2" id="KW-0274">FAD</keyword>
<dbReference type="GO" id="GO:0050660">
    <property type="term" value="F:flavin adenine dinucleotide binding"/>
    <property type="evidence" value="ECO:0007669"/>
    <property type="project" value="InterPro"/>
</dbReference>
<dbReference type="GO" id="GO:0005549">
    <property type="term" value="F:odorant binding"/>
    <property type="evidence" value="ECO:0007669"/>
    <property type="project" value="InterPro"/>
</dbReference>
<keyword evidence="2" id="KW-0285">Flavoprotein</keyword>